<comment type="caution">
    <text evidence="2">The sequence shown here is derived from an EMBL/GenBank/DDBJ whole genome shotgun (WGS) entry which is preliminary data.</text>
</comment>
<dbReference type="PROSITE" id="PS51180">
    <property type="entry name" value="BRO1"/>
    <property type="match status" value="1"/>
</dbReference>
<dbReference type="InterPro" id="IPR004328">
    <property type="entry name" value="BRO1_dom"/>
</dbReference>
<dbReference type="Pfam" id="PF03097">
    <property type="entry name" value="BRO1"/>
    <property type="match status" value="2"/>
</dbReference>
<dbReference type="GO" id="GO:0032456">
    <property type="term" value="P:endocytic recycling"/>
    <property type="evidence" value="ECO:0007669"/>
    <property type="project" value="TreeGrafter"/>
</dbReference>
<feature type="domain" description="BRO1" evidence="1">
    <location>
        <begin position="1"/>
        <end position="241"/>
    </location>
</feature>
<proteinExistence type="predicted"/>
<name>A0A4Z2FGU9_9TELE</name>
<reference evidence="2 3" key="1">
    <citation type="submission" date="2019-03" db="EMBL/GenBank/DDBJ databases">
        <title>First draft genome of Liparis tanakae, snailfish: a comprehensive survey of snailfish specific genes.</title>
        <authorList>
            <person name="Kim W."/>
            <person name="Song I."/>
            <person name="Jeong J.-H."/>
            <person name="Kim D."/>
            <person name="Kim S."/>
            <person name="Ryu S."/>
            <person name="Song J.Y."/>
            <person name="Lee S.K."/>
        </authorList>
    </citation>
    <scope>NUCLEOTIDE SEQUENCE [LARGE SCALE GENOMIC DNA]</scope>
    <source>
        <tissue evidence="2">Muscle</tissue>
    </source>
</reference>
<dbReference type="GO" id="GO:0045022">
    <property type="term" value="P:early endosome to late endosome transport"/>
    <property type="evidence" value="ECO:0007669"/>
    <property type="project" value="TreeGrafter"/>
</dbReference>
<dbReference type="EMBL" id="SRLO01001228">
    <property type="protein sequence ID" value="TNN39984.1"/>
    <property type="molecule type" value="Genomic_DNA"/>
</dbReference>
<dbReference type="AlphaFoldDB" id="A0A4Z2FGU9"/>
<keyword evidence="3" id="KW-1185">Reference proteome</keyword>
<dbReference type="PANTHER" id="PTHR23030:SF30">
    <property type="entry name" value="TYROSINE-PROTEIN PHOSPHATASE NON-RECEPTOR TYPE 23"/>
    <property type="match status" value="1"/>
</dbReference>
<accession>A0A4Z2FGU9</accession>
<keyword evidence="2" id="KW-0675">Receptor</keyword>
<gene>
    <name evidence="2" type="primary">PTPN23_1</name>
    <name evidence="2" type="ORF">EYF80_049837</name>
</gene>
<dbReference type="Gene3D" id="1.25.40.280">
    <property type="entry name" value="alix/aip1 like domains"/>
    <property type="match status" value="2"/>
</dbReference>
<evidence type="ECO:0000313" key="3">
    <source>
        <dbReference type="Proteomes" id="UP000314294"/>
    </source>
</evidence>
<dbReference type="GO" id="GO:0005768">
    <property type="term" value="C:endosome"/>
    <property type="evidence" value="ECO:0007669"/>
    <property type="project" value="TreeGrafter"/>
</dbReference>
<protein>
    <submittedName>
        <fullName evidence="2">Tyrosine-protein phosphatase non-receptor type 23</fullName>
    </submittedName>
</protein>
<evidence type="ECO:0000313" key="2">
    <source>
        <dbReference type="EMBL" id="TNN39984.1"/>
    </source>
</evidence>
<dbReference type="PANTHER" id="PTHR23030">
    <property type="entry name" value="PCD6 INTERACTING PROTEIN-RELATED"/>
    <property type="match status" value="1"/>
</dbReference>
<dbReference type="SMART" id="SM01041">
    <property type="entry name" value="BRO1"/>
    <property type="match status" value="1"/>
</dbReference>
<dbReference type="OrthoDB" id="10266451at2759"/>
<sequence length="242" mass="27130">MLGAMDNRVSEEGMKVSCTHFQCSAGAFSYLRDHFSHNFSVDMSHQILNLNINLMLVVDYYKEACRALENSETASMLGKIQKDWKKLVQMKIYYFASIAHLHMGKQAEEQQKYGERLAYLQSSMDKLAEAIKLAKGQPDSVQDALRFTMDVIGGKFNSAKKDNDFIYHETVPSLETLASVKGAPLVKALPVNPTDPSVTGPDLFAKLVPMAAHEASSLYSEEKAKLLRDIMLRIESKNETLE</sequence>
<organism evidence="2 3">
    <name type="scientific">Liparis tanakae</name>
    <name type="common">Tanaka's snailfish</name>
    <dbReference type="NCBI Taxonomy" id="230148"/>
    <lineage>
        <taxon>Eukaryota</taxon>
        <taxon>Metazoa</taxon>
        <taxon>Chordata</taxon>
        <taxon>Craniata</taxon>
        <taxon>Vertebrata</taxon>
        <taxon>Euteleostomi</taxon>
        <taxon>Actinopterygii</taxon>
        <taxon>Neopterygii</taxon>
        <taxon>Teleostei</taxon>
        <taxon>Neoteleostei</taxon>
        <taxon>Acanthomorphata</taxon>
        <taxon>Eupercaria</taxon>
        <taxon>Perciformes</taxon>
        <taxon>Cottioidei</taxon>
        <taxon>Cottales</taxon>
        <taxon>Liparidae</taxon>
        <taxon>Liparis</taxon>
    </lineage>
</organism>
<evidence type="ECO:0000259" key="1">
    <source>
        <dbReference type="PROSITE" id="PS51180"/>
    </source>
</evidence>
<dbReference type="Gene3D" id="1.20.120.560">
    <property type="entry name" value="alix/aip1 in complex with the ypdl late domain"/>
    <property type="match status" value="1"/>
</dbReference>
<dbReference type="Proteomes" id="UP000314294">
    <property type="component" value="Unassembled WGS sequence"/>
</dbReference>
<dbReference type="InterPro" id="IPR038499">
    <property type="entry name" value="BRO1_sf"/>
</dbReference>
<dbReference type="GO" id="GO:0043328">
    <property type="term" value="P:protein transport to vacuole involved in ubiquitin-dependent protein catabolic process via the multivesicular body sorting pathway"/>
    <property type="evidence" value="ECO:0007669"/>
    <property type="project" value="TreeGrafter"/>
</dbReference>